<reference evidence="2" key="2">
    <citation type="submission" date="2020-10" db="UniProtKB">
        <authorList>
            <consortium name="WormBaseParasite"/>
        </authorList>
    </citation>
    <scope>IDENTIFICATION</scope>
</reference>
<name>A0A7E4WC09_PANRE</name>
<sequence>MPRLNNGHLNKETDCLFLIVLILRVVNCLSADLIRLIMASEKGPEAKLIEGHFLFPVVELLSKKCETAMCTLDQSCFDVDDVFQVSFKNKTCNRVHCHFSQNITDSICTYKQAKQ</sequence>
<evidence type="ECO:0000313" key="1">
    <source>
        <dbReference type="Proteomes" id="UP000492821"/>
    </source>
</evidence>
<proteinExistence type="predicted"/>
<dbReference type="Proteomes" id="UP000492821">
    <property type="component" value="Unassembled WGS sequence"/>
</dbReference>
<organism evidence="1 2">
    <name type="scientific">Panagrellus redivivus</name>
    <name type="common">Microworm</name>
    <dbReference type="NCBI Taxonomy" id="6233"/>
    <lineage>
        <taxon>Eukaryota</taxon>
        <taxon>Metazoa</taxon>
        <taxon>Ecdysozoa</taxon>
        <taxon>Nematoda</taxon>
        <taxon>Chromadorea</taxon>
        <taxon>Rhabditida</taxon>
        <taxon>Tylenchina</taxon>
        <taxon>Panagrolaimomorpha</taxon>
        <taxon>Panagrolaimoidea</taxon>
        <taxon>Panagrolaimidae</taxon>
        <taxon>Panagrellus</taxon>
    </lineage>
</organism>
<dbReference type="AlphaFoldDB" id="A0A7E4WC09"/>
<keyword evidence="1" id="KW-1185">Reference proteome</keyword>
<protein>
    <submittedName>
        <fullName evidence="2">Nodule Cysteine-Rich (NCR) secreted peptide</fullName>
    </submittedName>
</protein>
<evidence type="ECO:0000313" key="2">
    <source>
        <dbReference type="WBParaSite" id="Pan_g8809.t1"/>
    </source>
</evidence>
<reference evidence="1" key="1">
    <citation type="journal article" date="2013" name="Genetics">
        <title>The draft genome and transcriptome of Panagrellus redivivus are shaped by the harsh demands of a free-living lifestyle.</title>
        <authorList>
            <person name="Srinivasan J."/>
            <person name="Dillman A.R."/>
            <person name="Macchietto M.G."/>
            <person name="Heikkinen L."/>
            <person name="Lakso M."/>
            <person name="Fracchia K.M."/>
            <person name="Antoshechkin I."/>
            <person name="Mortazavi A."/>
            <person name="Wong G."/>
            <person name="Sternberg P.W."/>
        </authorList>
    </citation>
    <scope>NUCLEOTIDE SEQUENCE [LARGE SCALE GENOMIC DNA]</scope>
    <source>
        <strain evidence="1">MT8872</strain>
    </source>
</reference>
<dbReference type="WBParaSite" id="Pan_g8809.t1">
    <property type="protein sequence ID" value="Pan_g8809.t1"/>
    <property type="gene ID" value="Pan_g8809"/>
</dbReference>
<accession>A0A7E4WC09</accession>